<keyword evidence="2" id="KW-1185">Reference proteome</keyword>
<proteinExistence type="predicted"/>
<accession>A0A327JSM2</accession>
<protein>
    <recommendedName>
        <fullName evidence="3">DUF924 domain-containing protein</fullName>
    </recommendedName>
</protein>
<dbReference type="Proteomes" id="UP000249299">
    <property type="component" value="Unassembled WGS sequence"/>
</dbReference>
<evidence type="ECO:0000313" key="2">
    <source>
        <dbReference type="Proteomes" id="UP000249299"/>
    </source>
</evidence>
<evidence type="ECO:0008006" key="3">
    <source>
        <dbReference type="Google" id="ProtNLM"/>
    </source>
</evidence>
<evidence type="ECO:0000313" key="1">
    <source>
        <dbReference type="EMBL" id="RAI26308.1"/>
    </source>
</evidence>
<dbReference type="RefSeq" id="WP_111435092.1">
    <property type="nucleotide sequence ID" value="NZ_JACIGG010000027.1"/>
</dbReference>
<sequence length="183" mass="20917">MTDTLPGPLDILDFWFRAGPAKWFTKDAGFDVDIRERFGALMERAADGSLDRWTEKPHSALALILLLDQFPRNVHRDSPKAFANDEKARTIADMALGKGFDRGYPLEVRKFFFMPFMHSESLDDQGRCVELMMGIGDKDGLYYAFQHMELIRRFGRFPHRNAVFGRETTAEEEAFLKLGGFAG</sequence>
<dbReference type="Pfam" id="PF06041">
    <property type="entry name" value="DUF924"/>
    <property type="match status" value="1"/>
</dbReference>
<reference evidence="1 2" key="1">
    <citation type="submission" date="2017-07" db="EMBL/GenBank/DDBJ databases">
        <title>Draft Genome Sequences of Select Purple Nonsulfur Bacteria.</title>
        <authorList>
            <person name="Lasarre B."/>
            <person name="Mckinlay J.B."/>
        </authorList>
    </citation>
    <scope>NUCLEOTIDE SEQUENCE [LARGE SCALE GENOMIC DNA]</scope>
    <source>
        <strain evidence="1 2">DSM 11290</strain>
    </source>
</reference>
<comment type="caution">
    <text evidence="1">The sequence shown here is derived from an EMBL/GenBank/DDBJ whole genome shotgun (WGS) entry which is preliminary data.</text>
</comment>
<gene>
    <name evidence="1" type="ORF">CH339_14520</name>
</gene>
<dbReference type="EMBL" id="NPEV01000032">
    <property type="protein sequence ID" value="RAI26308.1"/>
    <property type="molecule type" value="Genomic_DNA"/>
</dbReference>
<dbReference type="InterPro" id="IPR010323">
    <property type="entry name" value="DUF924"/>
</dbReference>
<dbReference type="InterPro" id="IPR011990">
    <property type="entry name" value="TPR-like_helical_dom_sf"/>
</dbReference>
<organism evidence="1 2">
    <name type="scientific">Rhodobium orientis</name>
    <dbReference type="NCBI Taxonomy" id="34017"/>
    <lineage>
        <taxon>Bacteria</taxon>
        <taxon>Pseudomonadati</taxon>
        <taxon>Pseudomonadota</taxon>
        <taxon>Alphaproteobacteria</taxon>
        <taxon>Hyphomicrobiales</taxon>
        <taxon>Rhodobiaceae</taxon>
        <taxon>Rhodobium</taxon>
    </lineage>
</organism>
<dbReference type="AlphaFoldDB" id="A0A327JSM2"/>
<dbReference type="OrthoDB" id="7593450at2"/>
<dbReference type="SUPFAM" id="SSF48452">
    <property type="entry name" value="TPR-like"/>
    <property type="match status" value="1"/>
</dbReference>
<dbReference type="Gene3D" id="1.25.40.10">
    <property type="entry name" value="Tetratricopeptide repeat domain"/>
    <property type="match status" value="1"/>
</dbReference>
<name>A0A327JSM2_9HYPH</name>
<dbReference type="Gene3D" id="1.20.58.320">
    <property type="entry name" value="TPR-like"/>
    <property type="match status" value="1"/>
</dbReference>